<evidence type="ECO:0000259" key="7">
    <source>
        <dbReference type="PROSITE" id="PS51194"/>
    </source>
</evidence>
<name>A0A840AR23_9HYPH</name>
<dbReference type="InterPro" id="IPR011545">
    <property type="entry name" value="DEAD/DEAH_box_helicase_dom"/>
</dbReference>
<dbReference type="InterPro" id="IPR014001">
    <property type="entry name" value="Helicase_ATP-bd"/>
</dbReference>
<evidence type="ECO:0000256" key="2">
    <source>
        <dbReference type="ARBA" id="ARBA00022801"/>
    </source>
</evidence>
<dbReference type="InterPro" id="IPR013689">
    <property type="entry name" value="RNA_helicase_ATP-dep_HrpB_C"/>
</dbReference>
<evidence type="ECO:0000259" key="6">
    <source>
        <dbReference type="PROSITE" id="PS51192"/>
    </source>
</evidence>
<dbReference type="CDD" id="cd17990">
    <property type="entry name" value="DEXHc_HrpB"/>
    <property type="match status" value="1"/>
</dbReference>
<sequence length="818" mass="88080">MFPVDDVIPDLMRALAAGPNAVLVAPPGAGKTTRVPLALLDAPWRGDGRILVLEPRRLAARAAARRMAETLGETAGGTVGYRVRMESRISARTRVEIVTEGVFTRMIQDDPSLDGVAAVLFDEFHERSLDGDLGLALALDAQAGLRDDLRILVMSATIDGARVARLLGDAPVVESLGRMFPVETHHLPRDGAERMEDAVAAAVRRALAEQPGSLLVFLPGQAEIRRVAERLDGRLPAGVELAPLYGALDFAAQDRAIRPAAEGRRKVVLATSIAETSLTIEGVRVVIDSGLARTPHYEPATGLTRLETRRVSRASADQRRGRAGRTEPGVCYRLWDEGQTNALAPFDRPEILEADLAPLVLDLAGWGVSDPAALSFLDPPPRPAWEEAVALLTRLEALDADRRLTDEGRALGRLGLPPRLGHMMRRAAALGLGGLAGVVAVLLEEPGLGGNDPDLRERLRRLLVARDPRSRDALALAARFARDVGADPETGRGQIEEAGLIAGFAFPDRIAMARGAPGAFVLANGRGGVLDPAESLARAPHLVVAALQGAAENARILTAAPIDRAEIEIHFAAGITDERKIAFDQTTGSVRGRLQRRLGRLVLSDKPLADLPEPGVTAALLAEIRRRGLSSLDLGSADAFRKRLAFLHARFGDAWPDVSDAALEHSLEDWLGPHLAGKRRLDGVDAGLVREALMSLVPWDRREALDRLAPSHFDAPTGSRIPIDYSDPAGPILAIRVQELFGLDRHPSVADGSMPLVVSLLSPAHRPIQITRDLPSFWRGSWRDVRSDMRGRYPRHVWPEDPVAAAPTNRAKPRGPAS</sequence>
<dbReference type="InterPro" id="IPR007502">
    <property type="entry name" value="Helicase-assoc_dom"/>
</dbReference>
<dbReference type="Gene3D" id="1.20.120.1080">
    <property type="match status" value="1"/>
</dbReference>
<dbReference type="SMART" id="SM00490">
    <property type="entry name" value="HELICc"/>
    <property type="match status" value="1"/>
</dbReference>
<keyword evidence="4" id="KW-0067">ATP-binding</keyword>
<dbReference type="RefSeq" id="WP_281378602.1">
    <property type="nucleotide sequence ID" value="NZ_JACIDS010000003.1"/>
</dbReference>
<dbReference type="Proteomes" id="UP000553963">
    <property type="component" value="Unassembled WGS sequence"/>
</dbReference>
<keyword evidence="1" id="KW-0547">Nucleotide-binding</keyword>
<feature type="domain" description="Helicase C-terminal" evidence="7">
    <location>
        <begin position="194"/>
        <end position="367"/>
    </location>
</feature>
<evidence type="ECO:0000256" key="1">
    <source>
        <dbReference type="ARBA" id="ARBA00022741"/>
    </source>
</evidence>
<dbReference type="SMART" id="SM00847">
    <property type="entry name" value="HA2"/>
    <property type="match status" value="1"/>
</dbReference>
<dbReference type="InterPro" id="IPR049614">
    <property type="entry name" value="HrpB_DEXH"/>
</dbReference>
<reference evidence="8 9" key="1">
    <citation type="submission" date="2020-08" db="EMBL/GenBank/DDBJ databases">
        <title>Genomic Encyclopedia of Type Strains, Phase IV (KMG-IV): sequencing the most valuable type-strain genomes for metagenomic binning, comparative biology and taxonomic classification.</title>
        <authorList>
            <person name="Goeker M."/>
        </authorList>
    </citation>
    <scope>NUCLEOTIDE SEQUENCE [LARGE SCALE GENOMIC DNA]</scope>
    <source>
        <strain evidence="8 9">DSM 25966</strain>
    </source>
</reference>
<dbReference type="GO" id="GO:0003724">
    <property type="term" value="F:RNA helicase activity"/>
    <property type="evidence" value="ECO:0007669"/>
    <property type="project" value="UniProtKB-EC"/>
</dbReference>
<dbReference type="FunFam" id="3.40.50.300:FF:002125">
    <property type="entry name" value="ATP-dependent helicase HrpB"/>
    <property type="match status" value="1"/>
</dbReference>
<dbReference type="EC" id="3.6.4.13" evidence="8"/>
<dbReference type="AlphaFoldDB" id="A0A840AR23"/>
<dbReference type="GO" id="GO:0016787">
    <property type="term" value="F:hydrolase activity"/>
    <property type="evidence" value="ECO:0007669"/>
    <property type="project" value="UniProtKB-KW"/>
</dbReference>
<dbReference type="Pfam" id="PF00270">
    <property type="entry name" value="DEAD"/>
    <property type="match status" value="1"/>
</dbReference>
<organism evidence="8 9">
    <name type="scientific">Kaistia hirudinis</name>
    <dbReference type="NCBI Taxonomy" id="1293440"/>
    <lineage>
        <taxon>Bacteria</taxon>
        <taxon>Pseudomonadati</taxon>
        <taxon>Pseudomonadota</taxon>
        <taxon>Alphaproteobacteria</taxon>
        <taxon>Hyphomicrobiales</taxon>
        <taxon>Kaistiaceae</taxon>
        <taxon>Kaistia</taxon>
    </lineage>
</organism>
<dbReference type="SUPFAM" id="SSF52540">
    <property type="entry name" value="P-loop containing nucleoside triphosphate hydrolases"/>
    <property type="match status" value="1"/>
</dbReference>
<dbReference type="Pfam" id="PF00271">
    <property type="entry name" value="Helicase_C"/>
    <property type="match status" value="1"/>
</dbReference>
<dbReference type="InterPro" id="IPR001650">
    <property type="entry name" value="Helicase_C-like"/>
</dbReference>
<dbReference type="PROSITE" id="PS51194">
    <property type="entry name" value="HELICASE_CTER"/>
    <property type="match status" value="1"/>
</dbReference>
<evidence type="ECO:0000313" key="9">
    <source>
        <dbReference type="Proteomes" id="UP000553963"/>
    </source>
</evidence>
<accession>A0A840AR23</accession>
<dbReference type="EMBL" id="JACIDS010000003">
    <property type="protein sequence ID" value="MBB3931311.1"/>
    <property type="molecule type" value="Genomic_DNA"/>
</dbReference>
<dbReference type="Gene3D" id="3.40.50.300">
    <property type="entry name" value="P-loop containing nucleotide triphosphate hydrolases"/>
    <property type="match status" value="2"/>
</dbReference>
<gene>
    <name evidence="8" type="ORF">GGR25_002361</name>
</gene>
<keyword evidence="2 8" id="KW-0378">Hydrolase</keyword>
<dbReference type="InterPro" id="IPR010225">
    <property type="entry name" value="HrpB"/>
</dbReference>
<dbReference type="GO" id="GO:0003676">
    <property type="term" value="F:nucleic acid binding"/>
    <property type="evidence" value="ECO:0007669"/>
    <property type="project" value="InterPro"/>
</dbReference>
<keyword evidence="3 8" id="KW-0347">Helicase</keyword>
<feature type="region of interest" description="Disordered" evidence="5">
    <location>
        <begin position="799"/>
        <end position="818"/>
    </location>
</feature>
<evidence type="ECO:0000256" key="5">
    <source>
        <dbReference type="SAM" id="MobiDB-lite"/>
    </source>
</evidence>
<dbReference type="PANTHER" id="PTHR43519">
    <property type="entry name" value="ATP-DEPENDENT RNA HELICASE HRPB"/>
    <property type="match status" value="1"/>
</dbReference>
<feature type="domain" description="Helicase ATP-binding" evidence="6">
    <location>
        <begin position="12"/>
        <end position="176"/>
    </location>
</feature>
<comment type="caution">
    <text evidence="8">The sequence shown here is derived from an EMBL/GenBank/DDBJ whole genome shotgun (WGS) entry which is preliminary data.</text>
</comment>
<evidence type="ECO:0000256" key="4">
    <source>
        <dbReference type="ARBA" id="ARBA00022840"/>
    </source>
</evidence>
<dbReference type="InterPro" id="IPR027417">
    <property type="entry name" value="P-loop_NTPase"/>
</dbReference>
<dbReference type="PIRSF" id="PIRSF005496">
    <property type="entry name" value="ATP_hel_hrpB"/>
    <property type="match status" value="1"/>
</dbReference>
<dbReference type="PANTHER" id="PTHR43519:SF1">
    <property type="entry name" value="ATP-DEPENDENT RNA HELICASE HRPB"/>
    <property type="match status" value="1"/>
</dbReference>
<evidence type="ECO:0000313" key="8">
    <source>
        <dbReference type="EMBL" id="MBB3931311.1"/>
    </source>
</evidence>
<dbReference type="CDD" id="cd18791">
    <property type="entry name" value="SF2_C_RHA"/>
    <property type="match status" value="1"/>
</dbReference>
<evidence type="ECO:0000256" key="3">
    <source>
        <dbReference type="ARBA" id="ARBA00022806"/>
    </source>
</evidence>
<dbReference type="Pfam" id="PF08482">
    <property type="entry name" value="HrpB_C"/>
    <property type="match status" value="1"/>
</dbReference>
<dbReference type="PROSITE" id="PS51192">
    <property type="entry name" value="HELICASE_ATP_BIND_1"/>
    <property type="match status" value="1"/>
</dbReference>
<protein>
    <submittedName>
        <fullName evidence="8">ATP-dependent helicase HrpB</fullName>
        <ecNumber evidence="8">3.6.4.13</ecNumber>
    </submittedName>
</protein>
<dbReference type="GO" id="GO:0005524">
    <property type="term" value="F:ATP binding"/>
    <property type="evidence" value="ECO:0007669"/>
    <property type="project" value="UniProtKB-KW"/>
</dbReference>
<keyword evidence="9" id="KW-1185">Reference proteome</keyword>
<dbReference type="SMART" id="SM00487">
    <property type="entry name" value="DEXDc"/>
    <property type="match status" value="1"/>
</dbReference>
<proteinExistence type="predicted"/>
<dbReference type="NCBIfam" id="TIGR01970">
    <property type="entry name" value="DEAH_box_HrpB"/>
    <property type="match status" value="1"/>
</dbReference>